<keyword evidence="1" id="KW-1133">Transmembrane helix</keyword>
<feature type="transmembrane region" description="Helical" evidence="1">
    <location>
        <begin position="32"/>
        <end position="50"/>
    </location>
</feature>
<feature type="transmembrane region" description="Helical" evidence="1">
    <location>
        <begin position="106"/>
        <end position="123"/>
    </location>
</feature>
<feature type="transmembrane region" description="Helical" evidence="1">
    <location>
        <begin position="164"/>
        <end position="182"/>
    </location>
</feature>
<dbReference type="EMBL" id="LCPF01000002">
    <property type="protein sequence ID" value="KKU91318.1"/>
    <property type="molecule type" value="Genomic_DNA"/>
</dbReference>
<comment type="caution">
    <text evidence="2">The sequence shown here is derived from an EMBL/GenBank/DDBJ whole genome shotgun (WGS) entry which is preliminary data.</text>
</comment>
<feature type="transmembrane region" description="Helical" evidence="1">
    <location>
        <begin position="81"/>
        <end position="100"/>
    </location>
</feature>
<keyword evidence="1" id="KW-0812">Transmembrane</keyword>
<name>A0A0G1WLV6_9BACT</name>
<feature type="transmembrane region" description="Helical" evidence="1">
    <location>
        <begin position="56"/>
        <end position="74"/>
    </location>
</feature>
<organism evidence="2 3">
    <name type="scientific">Candidatus Jorgensenbacteria bacterium GW2011_GWA1_48_11</name>
    <dbReference type="NCBI Taxonomy" id="1618660"/>
    <lineage>
        <taxon>Bacteria</taxon>
        <taxon>Candidatus Joergenseniibacteriota</taxon>
    </lineage>
</organism>
<evidence type="ECO:0000313" key="2">
    <source>
        <dbReference type="EMBL" id="KKU91318.1"/>
    </source>
</evidence>
<keyword evidence="1" id="KW-0472">Membrane</keyword>
<protein>
    <submittedName>
        <fullName evidence="2">Uncharacterized protein</fullName>
    </submittedName>
</protein>
<evidence type="ECO:0000256" key="1">
    <source>
        <dbReference type="SAM" id="Phobius"/>
    </source>
</evidence>
<feature type="transmembrane region" description="Helical" evidence="1">
    <location>
        <begin position="135"/>
        <end position="152"/>
    </location>
</feature>
<reference evidence="2 3" key="1">
    <citation type="journal article" date="2015" name="Nature">
        <title>rRNA introns, odd ribosomes, and small enigmatic genomes across a large radiation of phyla.</title>
        <authorList>
            <person name="Brown C.T."/>
            <person name="Hug L.A."/>
            <person name="Thomas B.C."/>
            <person name="Sharon I."/>
            <person name="Castelle C.J."/>
            <person name="Singh A."/>
            <person name="Wilkins M.J."/>
            <person name="Williams K.H."/>
            <person name="Banfield J.F."/>
        </authorList>
    </citation>
    <scope>NUCLEOTIDE SEQUENCE [LARGE SCALE GENOMIC DNA]</scope>
</reference>
<evidence type="ECO:0000313" key="3">
    <source>
        <dbReference type="Proteomes" id="UP000034956"/>
    </source>
</evidence>
<proteinExistence type="predicted"/>
<dbReference type="Proteomes" id="UP000034956">
    <property type="component" value="Unassembled WGS sequence"/>
</dbReference>
<gene>
    <name evidence="2" type="ORF">UY23_C0002G0057</name>
</gene>
<dbReference type="AlphaFoldDB" id="A0A0G1WLV6"/>
<accession>A0A0G1WLV6</accession>
<sequence>MNALSLTAGIIGTSAYVPLCIQVLSGKVKQSFATWALWAILDGIAAATIVFQDGNFLLPAAYSLGSGITALSILKSKNFRWTWFETTIVCLVAVCVVVWLVFGAKVATVVSTIAVVIAGMPQAVEAYKRPREQPLLVYISFLVTNSLATAGAKDWSIKERFYPASMTLLTVVIVLFMVRRFWLKIKPESQPA</sequence>
<feature type="transmembrane region" description="Helical" evidence="1">
    <location>
        <begin position="6"/>
        <end position="25"/>
    </location>
</feature>